<sequence>MGKVNNKKFWDSHHLKDDRTQVNSAHPNFNQEFRKTEKQPFCSAPISNLEFNSHGPATAAFVDNYHRTSDDLFGREFYSKSIVSSSTMQLLFFEMQNSKRLQMLQLKFNYNFFKSVKLIQNNVNSFYRV</sequence>
<organism evidence="1 2">
    <name type="scientific">Orchesella cincta</name>
    <name type="common">Springtail</name>
    <name type="synonym">Podura cincta</name>
    <dbReference type="NCBI Taxonomy" id="48709"/>
    <lineage>
        <taxon>Eukaryota</taxon>
        <taxon>Metazoa</taxon>
        <taxon>Ecdysozoa</taxon>
        <taxon>Arthropoda</taxon>
        <taxon>Hexapoda</taxon>
        <taxon>Collembola</taxon>
        <taxon>Entomobryomorpha</taxon>
        <taxon>Entomobryoidea</taxon>
        <taxon>Orchesellidae</taxon>
        <taxon>Orchesellinae</taxon>
        <taxon>Orchesella</taxon>
    </lineage>
</organism>
<dbReference type="AlphaFoldDB" id="A0A1D2MGT3"/>
<evidence type="ECO:0000313" key="2">
    <source>
        <dbReference type="Proteomes" id="UP000094527"/>
    </source>
</evidence>
<proteinExistence type="predicted"/>
<name>A0A1D2MGT3_ORCCI</name>
<comment type="caution">
    <text evidence="1">The sequence shown here is derived from an EMBL/GenBank/DDBJ whole genome shotgun (WGS) entry which is preliminary data.</text>
</comment>
<dbReference type="Proteomes" id="UP000094527">
    <property type="component" value="Unassembled WGS sequence"/>
</dbReference>
<dbReference type="EMBL" id="LJIJ01001296">
    <property type="protein sequence ID" value="ODM92208.1"/>
    <property type="molecule type" value="Genomic_DNA"/>
</dbReference>
<evidence type="ECO:0000313" key="1">
    <source>
        <dbReference type="EMBL" id="ODM92208.1"/>
    </source>
</evidence>
<accession>A0A1D2MGT3</accession>
<keyword evidence="2" id="KW-1185">Reference proteome</keyword>
<protein>
    <submittedName>
        <fullName evidence="1">Uncharacterized protein</fullName>
    </submittedName>
</protein>
<reference evidence="1 2" key="1">
    <citation type="journal article" date="2016" name="Genome Biol. Evol.">
        <title>Gene Family Evolution Reflects Adaptation to Soil Environmental Stressors in the Genome of the Collembolan Orchesella cincta.</title>
        <authorList>
            <person name="Faddeeva-Vakhrusheva A."/>
            <person name="Derks M.F."/>
            <person name="Anvar S.Y."/>
            <person name="Agamennone V."/>
            <person name="Suring W."/>
            <person name="Smit S."/>
            <person name="van Straalen N.M."/>
            <person name="Roelofs D."/>
        </authorList>
    </citation>
    <scope>NUCLEOTIDE SEQUENCE [LARGE SCALE GENOMIC DNA]</scope>
    <source>
        <tissue evidence="1">Mixed pool</tissue>
    </source>
</reference>
<gene>
    <name evidence="1" type="ORF">Ocin01_14467</name>
</gene>